<feature type="transmembrane region" description="Helical" evidence="7">
    <location>
        <begin position="102"/>
        <end position="123"/>
    </location>
</feature>
<evidence type="ECO:0000256" key="4">
    <source>
        <dbReference type="ARBA" id="ARBA00022692"/>
    </source>
</evidence>
<dbReference type="GO" id="GO:0055085">
    <property type="term" value="P:transmembrane transport"/>
    <property type="evidence" value="ECO:0007669"/>
    <property type="project" value="InterPro"/>
</dbReference>
<reference evidence="8 9" key="1">
    <citation type="journal article" date="2019" name="Int. J. Syst. Evol. Microbiol.">
        <title>Capsulimonas corticalis gen. nov., sp. nov., an aerobic capsulated bacterium, of a novel bacterial order, Capsulimonadales ord. nov., of the class Armatimonadia of the phylum Armatimonadetes.</title>
        <authorList>
            <person name="Li J."/>
            <person name="Kudo C."/>
            <person name="Tonouchi A."/>
        </authorList>
    </citation>
    <scope>NUCLEOTIDE SEQUENCE [LARGE SCALE GENOMIC DNA]</scope>
    <source>
        <strain evidence="8 9">AX-7</strain>
    </source>
</reference>
<feature type="transmembrane region" description="Helical" evidence="7">
    <location>
        <begin position="267"/>
        <end position="288"/>
    </location>
</feature>
<sequence length="303" mass="33783">MSNIITKPTRPLTLPAKEAAAKSTIKSSHKRAAVALFSFAALGALLTLTPFYLMLALSLKTASEIAASPWAWPHSPQWINYVKTWTIEGTGVTFSLFFKNTLTIAVLSTVGTVLSSSLVAYGFARLRFPGRDRLFMLLLATMMLPGIVTMLPSYVGFSYLHWIDTLKPLIIPAFFGAAFNVFLLRQFFMTLPRELDEAARLDGASYFQIYWKILMPLCRPALVTVGLFSFIGAWKDLMGPLIYLNSTENQTLELGLRTFQTIHGTDWNLLMAGSVIVLIPLLVLFFFGQRYFIQGIVMSGLKD</sequence>
<keyword evidence="2 7" id="KW-0813">Transport</keyword>
<dbReference type="PANTHER" id="PTHR43744:SF6">
    <property type="entry name" value="ABC TRANSPORTER PERMEASE PROTEIN YESQ-RELATED"/>
    <property type="match status" value="1"/>
</dbReference>
<evidence type="ECO:0000313" key="9">
    <source>
        <dbReference type="Proteomes" id="UP000287394"/>
    </source>
</evidence>
<accession>A0A402D188</accession>
<dbReference type="GO" id="GO:0005886">
    <property type="term" value="C:plasma membrane"/>
    <property type="evidence" value="ECO:0007669"/>
    <property type="project" value="UniProtKB-SubCell"/>
</dbReference>
<gene>
    <name evidence="8" type="primary">ugpE</name>
    <name evidence="8" type="ORF">CCAX7_36740</name>
</gene>
<dbReference type="InterPro" id="IPR035906">
    <property type="entry name" value="MetI-like_sf"/>
</dbReference>
<keyword evidence="6 7" id="KW-0472">Membrane</keyword>
<keyword evidence="9" id="KW-1185">Reference proteome</keyword>
<dbReference type="PANTHER" id="PTHR43744">
    <property type="entry name" value="ABC TRANSPORTER PERMEASE PROTEIN MG189-RELATED-RELATED"/>
    <property type="match status" value="1"/>
</dbReference>
<feature type="transmembrane region" description="Helical" evidence="7">
    <location>
        <begin position="32"/>
        <end position="53"/>
    </location>
</feature>
<dbReference type="RefSeq" id="WP_119323320.1">
    <property type="nucleotide sequence ID" value="NZ_AP025739.1"/>
</dbReference>
<evidence type="ECO:0000313" key="8">
    <source>
        <dbReference type="EMBL" id="BDI31623.1"/>
    </source>
</evidence>
<evidence type="ECO:0000256" key="3">
    <source>
        <dbReference type="ARBA" id="ARBA00022475"/>
    </source>
</evidence>
<dbReference type="AlphaFoldDB" id="A0A402D188"/>
<dbReference type="OrthoDB" id="9784933at2"/>
<name>A0A402D188_9BACT</name>
<proteinExistence type="inferred from homology"/>
<comment type="subcellular location">
    <subcellularLocation>
        <location evidence="1 7">Cell membrane</location>
        <topology evidence="1 7">Multi-pass membrane protein</topology>
    </subcellularLocation>
</comment>
<keyword evidence="5 7" id="KW-1133">Transmembrane helix</keyword>
<dbReference type="CDD" id="cd06261">
    <property type="entry name" value="TM_PBP2"/>
    <property type="match status" value="1"/>
</dbReference>
<evidence type="ECO:0000256" key="2">
    <source>
        <dbReference type="ARBA" id="ARBA00022448"/>
    </source>
</evidence>
<evidence type="ECO:0000256" key="1">
    <source>
        <dbReference type="ARBA" id="ARBA00004651"/>
    </source>
</evidence>
<dbReference type="KEGG" id="ccot:CCAX7_36740"/>
<feature type="transmembrane region" description="Helical" evidence="7">
    <location>
        <begin position="169"/>
        <end position="188"/>
    </location>
</feature>
<dbReference type="FunCoup" id="A0A402D188">
    <property type="interactions" value="83"/>
</dbReference>
<keyword evidence="4 7" id="KW-0812">Transmembrane</keyword>
<comment type="similarity">
    <text evidence="7">Belongs to the binding-protein-dependent transport system permease family.</text>
</comment>
<evidence type="ECO:0000256" key="7">
    <source>
        <dbReference type="RuleBase" id="RU363032"/>
    </source>
</evidence>
<dbReference type="Proteomes" id="UP000287394">
    <property type="component" value="Chromosome"/>
</dbReference>
<keyword evidence="3" id="KW-1003">Cell membrane</keyword>
<feature type="transmembrane region" description="Helical" evidence="7">
    <location>
        <begin position="209"/>
        <end position="234"/>
    </location>
</feature>
<dbReference type="SUPFAM" id="SSF161098">
    <property type="entry name" value="MetI-like"/>
    <property type="match status" value="1"/>
</dbReference>
<dbReference type="EMBL" id="AP025739">
    <property type="protein sequence ID" value="BDI31623.1"/>
    <property type="molecule type" value="Genomic_DNA"/>
</dbReference>
<organism evidence="8 9">
    <name type="scientific">Capsulimonas corticalis</name>
    <dbReference type="NCBI Taxonomy" id="2219043"/>
    <lineage>
        <taxon>Bacteria</taxon>
        <taxon>Bacillati</taxon>
        <taxon>Armatimonadota</taxon>
        <taxon>Armatimonadia</taxon>
        <taxon>Capsulimonadales</taxon>
        <taxon>Capsulimonadaceae</taxon>
        <taxon>Capsulimonas</taxon>
    </lineage>
</organism>
<dbReference type="Pfam" id="PF00528">
    <property type="entry name" value="BPD_transp_1"/>
    <property type="match status" value="1"/>
</dbReference>
<evidence type="ECO:0000256" key="6">
    <source>
        <dbReference type="ARBA" id="ARBA00023136"/>
    </source>
</evidence>
<dbReference type="InterPro" id="IPR000515">
    <property type="entry name" value="MetI-like"/>
</dbReference>
<evidence type="ECO:0000256" key="5">
    <source>
        <dbReference type="ARBA" id="ARBA00022989"/>
    </source>
</evidence>
<dbReference type="Gene3D" id="1.10.3720.10">
    <property type="entry name" value="MetI-like"/>
    <property type="match status" value="1"/>
</dbReference>
<dbReference type="PROSITE" id="PS50928">
    <property type="entry name" value="ABC_TM1"/>
    <property type="match status" value="1"/>
</dbReference>
<feature type="transmembrane region" description="Helical" evidence="7">
    <location>
        <begin position="135"/>
        <end position="157"/>
    </location>
</feature>
<protein>
    <submittedName>
        <fullName evidence="8">Sn-glycerol-3-phosphate transport system permease protein UgpE</fullName>
    </submittedName>
</protein>